<dbReference type="EMBL" id="CP093349">
    <property type="protein sequence ID" value="WOH07565.1"/>
    <property type="molecule type" value="Genomic_DNA"/>
</dbReference>
<dbReference type="Gramene" id="KZM86398">
    <property type="protein sequence ID" value="KZM86398"/>
    <property type="gene ID" value="DCAR_023532"/>
</dbReference>
<evidence type="ECO:0000313" key="1">
    <source>
        <dbReference type="EMBL" id="KZM86398.1"/>
    </source>
</evidence>
<evidence type="ECO:0000313" key="3">
    <source>
        <dbReference type="Proteomes" id="UP000077755"/>
    </source>
</evidence>
<reference evidence="2" key="2">
    <citation type="submission" date="2022-03" db="EMBL/GenBank/DDBJ databases">
        <title>Draft title - Genomic analysis of global carrot germplasm unveils the trajectory of domestication and the origin of high carotenoid orange carrot.</title>
        <authorList>
            <person name="Iorizzo M."/>
            <person name="Ellison S."/>
            <person name="Senalik D."/>
            <person name="Macko-Podgorni A."/>
            <person name="Grzebelus D."/>
            <person name="Bostan H."/>
            <person name="Rolling W."/>
            <person name="Curaba J."/>
            <person name="Simon P."/>
        </authorList>
    </citation>
    <scope>NUCLEOTIDE SEQUENCE</scope>
    <source>
        <tissue evidence="2">Leaf</tissue>
    </source>
</reference>
<proteinExistence type="predicted"/>
<accession>A0A164SNY5</accession>
<dbReference type="STRING" id="79200.A0A164SNY5"/>
<protein>
    <submittedName>
        <fullName evidence="1">Uncharacterized protein</fullName>
    </submittedName>
</protein>
<evidence type="ECO:0000313" key="2">
    <source>
        <dbReference type="EMBL" id="WOH07565.1"/>
    </source>
</evidence>
<dbReference type="EMBL" id="LNRQ01000007">
    <property type="protein sequence ID" value="KZM86398.1"/>
    <property type="molecule type" value="Genomic_DNA"/>
</dbReference>
<name>A0A164SNY5_DAUCS</name>
<sequence>MASALQQHILTAPYGSWASPITSDLVLASGKTLGGFTLGSNANLLWLESRPSESGDIYKRTCVAGANSSLVESPTEPKWSFTGKDFICSLCTNSTY</sequence>
<dbReference type="AlphaFoldDB" id="A0A164SNY5"/>
<reference evidence="1" key="1">
    <citation type="journal article" date="2016" name="Nat. Genet.">
        <title>A high-quality carrot genome assembly provides new insights into carotenoid accumulation and asterid genome evolution.</title>
        <authorList>
            <person name="Iorizzo M."/>
            <person name="Ellison S."/>
            <person name="Senalik D."/>
            <person name="Zeng P."/>
            <person name="Satapoomin P."/>
            <person name="Huang J."/>
            <person name="Bowman M."/>
            <person name="Iovene M."/>
            <person name="Sanseverino W."/>
            <person name="Cavagnaro P."/>
            <person name="Yildiz M."/>
            <person name="Macko-Podgorni A."/>
            <person name="Moranska E."/>
            <person name="Grzebelus E."/>
            <person name="Grzebelus D."/>
            <person name="Ashrafi H."/>
            <person name="Zheng Z."/>
            <person name="Cheng S."/>
            <person name="Spooner D."/>
            <person name="Van Deynze A."/>
            <person name="Simon P."/>
        </authorList>
    </citation>
    <scope>NUCLEOTIDE SEQUENCE [LARGE SCALE GENOMIC DNA]</scope>
    <source>
        <tissue evidence="1">Leaf</tissue>
    </source>
</reference>
<dbReference type="Proteomes" id="UP000077755">
    <property type="component" value="Chromosome 7"/>
</dbReference>
<keyword evidence="3" id="KW-1185">Reference proteome</keyword>
<gene>
    <name evidence="1" type="ORF">DCAR_023532</name>
    <name evidence="2" type="ORF">DCAR_0726997</name>
</gene>
<organism evidence="1">
    <name type="scientific">Daucus carota subsp. sativus</name>
    <name type="common">Carrot</name>
    <dbReference type="NCBI Taxonomy" id="79200"/>
    <lineage>
        <taxon>Eukaryota</taxon>
        <taxon>Viridiplantae</taxon>
        <taxon>Streptophyta</taxon>
        <taxon>Embryophyta</taxon>
        <taxon>Tracheophyta</taxon>
        <taxon>Spermatophyta</taxon>
        <taxon>Magnoliopsida</taxon>
        <taxon>eudicotyledons</taxon>
        <taxon>Gunneridae</taxon>
        <taxon>Pentapetalae</taxon>
        <taxon>asterids</taxon>
        <taxon>campanulids</taxon>
        <taxon>Apiales</taxon>
        <taxon>Apiaceae</taxon>
        <taxon>Apioideae</taxon>
        <taxon>Scandiceae</taxon>
        <taxon>Daucinae</taxon>
        <taxon>Daucus</taxon>
        <taxon>Daucus sect. Daucus</taxon>
    </lineage>
</organism>